<dbReference type="GeneID" id="66098912"/>
<dbReference type="Proteomes" id="UP000812287">
    <property type="component" value="Unassembled WGS sequence"/>
</dbReference>
<evidence type="ECO:0000256" key="2">
    <source>
        <dbReference type="SAM" id="MobiDB-lite"/>
    </source>
</evidence>
<dbReference type="OrthoDB" id="2953420at2759"/>
<sequence>MFTAKKLPAAASTVKVVVPPTLTPPIYLGPSISPSDVQDKLSINRRLKQTIEEARERSTLIKRDISNLEATLRDLSAFAPSRSPGFELELPNVWPTPQCSYKRSIWALTPAEVHYNGNHLLIPPLPPLVRYKIVPAQRSSGPGPCVAPHSASTVQKHVSGAPTRSPRVSMSPQVFAPRVDLSPMLFRTQPQPISTPGVTFEENVAMRSPRTPLATLRHEVRVLPSQTTAPVVSRTGKYIIPPRRHNPQVEPTAEPGKPCSLLVSSQSQNAVRRSGAQSRDSPAPASTAVQTTGMTTALLLKRDYLKDRLLEDCQSLKNPRLNDPASRKYYSLYIGRLPKGIRLTVRGVPIYNDVVGWRAFVYLRPSAGLRIEDSGAPPHTLFLEGFITLFSTADAYLAICKCLRLKCNQTGVLSSYKGPLVEENMIEEIAEHLNNCGATVSFALQYIRPFVMELKRQRGIEQGY</sequence>
<dbReference type="RefSeq" id="XP_043044463.1">
    <property type="nucleotide sequence ID" value="XM_043176625.1"/>
</dbReference>
<evidence type="ECO:0000256" key="1">
    <source>
        <dbReference type="SAM" id="Coils"/>
    </source>
</evidence>
<protein>
    <submittedName>
        <fullName evidence="3">Uncharacterized protein</fullName>
    </submittedName>
</protein>
<proteinExistence type="predicted"/>
<name>A0A9P8AWV2_9AGAR</name>
<feature type="coiled-coil region" evidence="1">
    <location>
        <begin position="37"/>
        <end position="71"/>
    </location>
</feature>
<keyword evidence="1" id="KW-0175">Coiled coil</keyword>
<evidence type="ECO:0000313" key="3">
    <source>
        <dbReference type="EMBL" id="KAG7450963.1"/>
    </source>
</evidence>
<dbReference type="AlphaFoldDB" id="A0A9P8AWV2"/>
<dbReference type="EMBL" id="MU250525">
    <property type="protein sequence ID" value="KAG7450963.1"/>
    <property type="molecule type" value="Genomic_DNA"/>
</dbReference>
<evidence type="ECO:0000313" key="4">
    <source>
        <dbReference type="Proteomes" id="UP000812287"/>
    </source>
</evidence>
<reference evidence="3" key="1">
    <citation type="submission" date="2020-11" db="EMBL/GenBank/DDBJ databases">
        <title>Adaptations for nitrogen fixation in a non-lichenized fungal sporocarp promotes dispersal by wood-feeding termites.</title>
        <authorList>
            <consortium name="DOE Joint Genome Institute"/>
            <person name="Koch R.A."/>
            <person name="Yoon G."/>
            <person name="Arayal U."/>
            <person name="Lail K."/>
            <person name="Amirebrahimi M."/>
            <person name="Labutti K."/>
            <person name="Lipzen A."/>
            <person name="Riley R."/>
            <person name="Barry K."/>
            <person name="Henrissat B."/>
            <person name="Grigoriev I.V."/>
            <person name="Herr J.R."/>
            <person name="Aime M.C."/>
        </authorList>
    </citation>
    <scope>NUCLEOTIDE SEQUENCE</scope>
    <source>
        <strain evidence="3">MCA 3950</strain>
    </source>
</reference>
<comment type="caution">
    <text evidence="3">The sequence shown here is derived from an EMBL/GenBank/DDBJ whole genome shotgun (WGS) entry which is preliminary data.</text>
</comment>
<gene>
    <name evidence="3" type="ORF">BT62DRAFT_1000203</name>
</gene>
<feature type="region of interest" description="Disordered" evidence="2">
    <location>
        <begin position="239"/>
        <end position="290"/>
    </location>
</feature>
<feature type="compositionally biased region" description="Polar residues" evidence="2">
    <location>
        <begin position="262"/>
        <end position="280"/>
    </location>
</feature>
<organism evidence="3 4">
    <name type="scientific">Guyanagaster necrorhizus</name>
    <dbReference type="NCBI Taxonomy" id="856835"/>
    <lineage>
        <taxon>Eukaryota</taxon>
        <taxon>Fungi</taxon>
        <taxon>Dikarya</taxon>
        <taxon>Basidiomycota</taxon>
        <taxon>Agaricomycotina</taxon>
        <taxon>Agaricomycetes</taxon>
        <taxon>Agaricomycetidae</taxon>
        <taxon>Agaricales</taxon>
        <taxon>Marasmiineae</taxon>
        <taxon>Physalacriaceae</taxon>
        <taxon>Guyanagaster</taxon>
    </lineage>
</organism>
<keyword evidence="4" id="KW-1185">Reference proteome</keyword>
<accession>A0A9P8AWV2</accession>